<evidence type="ECO:0000313" key="3">
    <source>
        <dbReference type="EMBL" id="SIO55671.1"/>
    </source>
</evidence>
<dbReference type="GO" id="GO:0016787">
    <property type="term" value="F:hydrolase activity"/>
    <property type="evidence" value="ECO:0007669"/>
    <property type="project" value="InterPro"/>
</dbReference>
<dbReference type="OrthoDB" id="9787527at2"/>
<dbReference type="InterPro" id="IPR010496">
    <property type="entry name" value="AL/BT2_dom"/>
</dbReference>
<feature type="domain" description="3-keto-alpha-glucoside-1,2-lyase/3-keto-2-hydroxy-glucal hydratase" evidence="2">
    <location>
        <begin position="27"/>
        <end position="255"/>
    </location>
</feature>
<feature type="signal peptide" evidence="1">
    <location>
        <begin position="1"/>
        <end position="21"/>
    </location>
</feature>
<protein>
    <recommendedName>
        <fullName evidence="2">3-keto-alpha-glucoside-1,2-lyase/3-keto-2-hydroxy-glucal hydratase domain-containing protein</fullName>
    </recommendedName>
</protein>
<gene>
    <name evidence="3" type="ORF">SAMN04488055_5801</name>
</gene>
<accession>A0A1N6KGH8</accession>
<name>A0A1N6KGH8_9BACT</name>
<dbReference type="EMBL" id="FSRA01000002">
    <property type="protein sequence ID" value="SIO55671.1"/>
    <property type="molecule type" value="Genomic_DNA"/>
</dbReference>
<dbReference type="Pfam" id="PF06439">
    <property type="entry name" value="3keto-disac_hyd"/>
    <property type="match status" value="1"/>
</dbReference>
<sequence>MQKIKLLMTLTLAFVSGISTAQKSQKGWQQLFNGKDLKNWDIKITGHQLNDNNGNTFSVKDGKLTVSYDGYKAFDEQYGHIFHKQKFSAYLLVMEYRFVGEQVKGGPGWAYRNSGAMIHSQSAKSMGVNQDFPISIEVQLLGGDGKGKRTTSNLCTPGTNVVMKNQLITAHCVNSNSKTYDNDVWVRAEVLVLGDSIVKHIVEKDTVLMYEKPQIGGGNVSNYDPALKKDGQLLSEGYIALQSESHPIEYRKVELFDLKPYMKDPKKLAAKLKELQNRK</sequence>
<dbReference type="RefSeq" id="WP_074242995.1">
    <property type="nucleotide sequence ID" value="NZ_FSRA01000002.1"/>
</dbReference>
<feature type="chain" id="PRO_5012094024" description="3-keto-alpha-glucoside-1,2-lyase/3-keto-2-hydroxy-glucal hydratase domain-containing protein" evidence="1">
    <location>
        <begin position="22"/>
        <end position="279"/>
    </location>
</feature>
<dbReference type="AlphaFoldDB" id="A0A1N6KGH8"/>
<evidence type="ECO:0000259" key="2">
    <source>
        <dbReference type="Pfam" id="PF06439"/>
    </source>
</evidence>
<keyword evidence="1" id="KW-0732">Signal</keyword>
<proteinExistence type="predicted"/>
<dbReference type="STRING" id="536979.SAMN04488055_5801"/>
<keyword evidence="4" id="KW-1185">Reference proteome</keyword>
<organism evidence="3 4">
    <name type="scientific">Chitinophaga niabensis</name>
    <dbReference type="NCBI Taxonomy" id="536979"/>
    <lineage>
        <taxon>Bacteria</taxon>
        <taxon>Pseudomonadati</taxon>
        <taxon>Bacteroidota</taxon>
        <taxon>Chitinophagia</taxon>
        <taxon>Chitinophagales</taxon>
        <taxon>Chitinophagaceae</taxon>
        <taxon>Chitinophaga</taxon>
    </lineage>
</organism>
<evidence type="ECO:0000313" key="4">
    <source>
        <dbReference type="Proteomes" id="UP000185003"/>
    </source>
</evidence>
<dbReference type="Gene3D" id="2.60.120.560">
    <property type="entry name" value="Exo-inulinase, domain 1"/>
    <property type="match status" value="1"/>
</dbReference>
<evidence type="ECO:0000256" key="1">
    <source>
        <dbReference type="SAM" id="SignalP"/>
    </source>
</evidence>
<reference evidence="3 4" key="1">
    <citation type="submission" date="2016-11" db="EMBL/GenBank/DDBJ databases">
        <authorList>
            <person name="Jaros S."/>
            <person name="Januszkiewicz K."/>
            <person name="Wedrychowicz H."/>
        </authorList>
    </citation>
    <scope>NUCLEOTIDE SEQUENCE [LARGE SCALE GENOMIC DNA]</scope>
    <source>
        <strain evidence="3 4">DSM 24787</strain>
    </source>
</reference>
<dbReference type="Proteomes" id="UP000185003">
    <property type="component" value="Unassembled WGS sequence"/>
</dbReference>